<dbReference type="InterPro" id="IPR036902">
    <property type="entry name" value="Ta1353-like_sf"/>
</dbReference>
<name>A0A1J5IVY1_9BACT</name>
<dbReference type="AlphaFoldDB" id="A0A1J5IVY1"/>
<dbReference type="Gene3D" id="3.40.1520.10">
    <property type="entry name" value="Ta1353-like"/>
    <property type="match status" value="1"/>
</dbReference>
<accession>A0A1J5IVY1</accession>
<dbReference type="EMBL" id="MNZT01000059">
    <property type="protein sequence ID" value="OIP97327.1"/>
    <property type="molecule type" value="Genomic_DNA"/>
</dbReference>
<dbReference type="Pfam" id="PF04008">
    <property type="entry name" value="Adenosine_kin"/>
    <property type="match status" value="1"/>
</dbReference>
<dbReference type="STRING" id="1817892.AUK40_03430"/>
<gene>
    <name evidence="1" type="ORF">AUK40_03430</name>
</gene>
<evidence type="ECO:0000313" key="2">
    <source>
        <dbReference type="Proteomes" id="UP000183245"/>
    </source>
</evidence>
<sequence length="160" mass="17538">MEFKSIPIEKPGDVNFILGQAHFIKTVEDLHEAIVNVNPQINFGLAFAEASGPCLIRKSGNKPELIAIAVKNVQAIAAGHCFMIVLGNAYPINILPAIREVREVCQIYCATGNPTQVIVAETDQGRGIMGIIDGDSPKGVETEEDVRKRKDFLRMFGYKL</sequence>
<organism evidence="1 2">
    <name type="scientific">Candidatus Wirthbacteria bacterium CG2_30_54_11</name>
    <dbReference type="NCBI Taxonomy" id="1817892"/>
    <lineage>
        <taxon>Bacteria</taxon>
        <taxon>Candidatus Wirthbacteria</taxon>
    </lineage>
</organism>
<proteinExistence type="predicted"/>
<comment type="caution">
    <text evidence="1">The sequence shown here is derived from an EMBL/GenBank/DDBJ whole genome shotgun (WGS) entry which is preliminary data.</text>
</comment>
<reference evidence="1 2" key="1">
    <citation type="journal article" date="2016" name="Environ. Microbiol.">
        <title>Genomic resolution of a cold subsurface aquifer community provides metabolic insights for novel microbes adapted to high CO concentrations.</title>
        <authorList>
            <person name="Probst A.J."/>
            <person name="Castelle C.J."/>
            <person name="Singh A."/>
            <person name="Brown C.T."/>
            <person name="Anantharaman K."/>
            <person name="Sharon I."/>
            <person name="Hug L.A."/>
            <person name="Burstein D."/>
            <person name="Emerson J.B."/>
            <person name="Thomas B.C."/>
            <person name="Banfield J.F."/>
        </authorList>
    </citation>
    <scope>NUCLEOTIDE SEQUENCE [LARGE SCALE GENOMIC DNA]</scope>
    <source>
        <strain evidence="1">CG2_30_54_11</strain>
    </source>
</reference>
<dbReference type="PANTHER" id="PTHR36155">
    <property type="entry name" value="BLL5354 PROTEIN"/>
    <property type="match status" value="1"/>
</dbReference>
<dbReference type="Proteomes" id="UP000183245">
    <property type="component" value="Unassembled WGS sequence"/>
</dbReference>
<protein>
    <recommendedName>
        <fullName evidence="3">Adenosine monophosphate-protein transferase</fullName>
    </recommendedName>
</protein>
<evidence type="ECO:0008006" key="3">
    <source>
        <dbReference type="Google" id="ProtNLM"/>
    </source>
</evidence>
<dbReference type="SUPFAM" id="SSF103165">
    <property type="entry name" value="Ta1353-like"/>
    <property type="match status" value="1"/>
</dbReference>
<evidence type="ECO:0000313" key="1">
    <source>
        <dbReference type="EMBL" id="OIP97327.1"/>
    </source>
</evidence>
<dbReference type="InterPro" id="IPR007153">
    <property type="entry name" value="Adenosine_kinase"/>
</dbReference>
<dbReference type="PANTHER" id="PTHR36155:SF1">
    <property type="entry name" value="BLL5354 PROTEIN"/>
    <property type="match status" value="1"/>
</dbReference>